<name>A0A7Z8D0H3_CARDV</name>
<evidence type="ECO:0000313" key="2">
    <source>
        <dbReference type="EMBL" id="TFJ27860.1"/>
    </source>
</evidence>
<dbReference type="EMBL" id="NRPP01000008">
    <property type="protein sequence ID" value="TFJ27860.1"/>
    <property type="molecule type" value="Genomic_DNA"/>
</dbReference>
<keyword evidence="1" id="KW-1133">Transmembrane helix</keyword>
<organism evidence="2 3">
    <name type="scientific">Carnobacterium divergens</name>
    <name type="common">Lactobacillus divergens</name>
    <dbReference type="NCBI Taxonomy" id="2748"/>
    <lineage>
        <taxon>Bacteria</taxon>
        <taxon>Bacillati</taxon>
        <taxon>Bacillota</taxon>
        <taxon>Bacilli</taxon>
        <taxon>Lactobacillales</taxon>
        <taxon>Carnobacteriaceae</taxon>
        <taxon>Carnobacterium</taxon>
    </lineage>
</organism>
<sequence>MKLRRITSFSVQVVSSITLYWLIFKLCQTPFAVFNYYFIGKNNYLTQVPMIKLEDLLFSVSILHLIFTIIKFIFFLGCYFPLMNFIKRTFLNPTKKTVVSTTSNADMGAFFARSQAYFSTMKQQKRYTVPQKDEFPNEKMQLLTEKKRVA</sequence>
<dbReference type="RefSeq" id="WP_074403536.1">
    <property type="nucleotide sequence ID" value="NZ_CBCPJQ010000006.1"/>
</dbReference>
<comment type="caution">
    <text evidence="2">The sequence shown here is derived from an EMBL/GenBank/DDBJ whole genome shotgun (WGS) entry which is preliminary data.</text>
</comment>
<evidence type="ECO:0000256" key="1">
    <source>
        <dbReference type="SAM" id="Phobius"/>
    </source>
</evidence>
<keyword evidence="1" id="KW-0472">Membrane</keyword>
<reference evidence="2 3" key="1">
    <citation type="journal article" date="2018" name="Int. J. Food Microbiol.">
        <title>Growth of Carnobacterium spp. isolated from chilled vacuum-packaged meat under relevant acidic conditions.</title>
        <authorList>
            <person name="Zhang P."/>
            <person name="Badoni M."/>
            <person name="Ganzle M."/>
            <person name="Yang X."/>
        </authorList>
    </citation>
    <scope>NUCLEOTIDE SEQUENCE [LARGE SCALE GENOMIC DNA]</scope>
    <source>
        <strain evidence="2 3">B2</strain>
    </source>
</reference>
<dbReference type="Proteomes" id="UP000297938">
    <property type="component" value="Unassembled WGS sequence"/>
</dbReference>
<accession>A0A7Z8D0H3</accession>
<protein>
    <submittedName>
        <fullName evidence="2">Uncharacterized protein</fullName>
    </submittedName>
</protein>
<keyword evidence="1" id="KW-0812">Transmembrane</keyword>
<feature type="transmembrane region" description="Helical" evidence="1">
    <location>
        <begin position="58"/>
        <end position="82"/>
    </location>
</feature>
<feature type="transmembrane region" description="Helical" evidence="1">
    <location>
        <begin position="20"/>
        <end position="38"/>
    </location>
</feature>
<evidence type="ECO:0000313" key="3">
    <source>
        <dbReference type="Proteomes" id="UP000297938"/>
    </source>
</evidence>
<dbReference type="AlphaFoldDB" id="A0A7Z8D0H3"/>
<gene>
    <name evidence="2" type="ORF">CKN69_04825</name>
</gene>
<proteinExistence type="predicted"/>